<dbReference type="GeneID" id="97989525"/>
<keyword evidence="3 5" id="KW-0067">ATP-binding</keyword>
<keyword evidence="2" id="KW-0547">Nucleotide-binding</keyword>
<name>A0A3E3HXZ1_9FIRM</name>
<dbReference type="GO" id="GO:0016887">
    <property type="term" value="F:ATP hydrolysis activity"/>
    <property type="evidence" value="ECO:0007669"/>
    <property type="project" value="InterPro"/>
</dbReference>
<dbReference type="EMBL" id="QVLV01000021">
    <property type="protein sequence ID" value="RGE56714.1"/>
    <property type="molecule type" value="Genomic_DNA"/>
</dbReference>
<dbReference type="Proteomes" id="UP000260812">
    <property type="component" value="Unassembled WGS sequence"/>
</dbReference>
<dbReference type="PANTHER" id="PTHR42939:SF3">
    <property type="entry name" value="ABC TRANSPORTER ATP-BINDING COMPONENT"/>
    <property type="match status" value="1"/>
</dbReference>
<dbReference type="SMART" id="SM00382">
    <property type="entry name" value="AAA"/>
    <property type="match status" value="1"/>
</dbReference>
<dbReference type="InterPro" id="IPR027417">
    <property type="entry name" value="P-loop_NTPase"/>
</dbReference>
<evidence type="ECO:0000256" key="3">
    <source>
        <dbReference type="ARBA" id="ARBA00022840"/>
    </source>
</evidence>
<dbReference type="AlphaFoldDB" id="A0A3E3HXZ1"/>
<dbReference type="InterPro" id="IPR003439">
    <property type="entry name" value="ABC_transporter-like_ATP-bd"/>
</dbReference>
<dbReference type="Pfam" id="PF00005">
    <property type="entry name" value="ABC_tran"/>
    <property type="match status" value="1"/>
</dbReference>
<dbReference type="PROSITE" id="PS50893">
    <property type="entry name" value="ABC_TRANSPORTER_2"/>
    <property type="match status" value="1"/>
</dbReference>
<evidence type="ECO:0000313" key="8">
    <source>
        <dbReference type="Proteomes" id="UP000261166"/>
    </source>
</evidence>
<reference evidence="5 8" key="1">
    <citation type="submission" date="2018-08" db="EMBL/GenBank/DDBJ databases">
        <title>A genome reference for cultivated species of the human gut microbiota.</title>
        <authorList>
            <person name="Zou Y."/>
            <person name="Xue W."/>
            <person name="Luo G."/>
        </authorList>
    </citation>
    <scope>NUCLEOTIDE SEQUENCE [LARGE SCALE GENOMIC DNA]</scope>
    <source>
        <strain evidence="6 8">AF26-4BH</strain>
        <strain evidence="5">TF05-5AC</strain>
    </source>
</reference>
<organism evidence="5 7">
    <name type="scientific">Eisenbergiella massiliensis</name>
    <dbReference type="NCBI Taxonomy" id="1720294"/>
    <lineage>
        <taxon>Bacteria</taxon>
        <taxon>Bacillati</taxon>
        <taxon>Bacillota</taxon>
        <taxon>Clostridia</taxon>
        <taxon>Lachnospirales</taxon>
        <taxon>Lachnospiraceae</taxon>
        <taxon>Eisenbergiella</taxon>
    </lineage>
</organism>
<dbReference type="InterPro" id="IPR003593">
    <property type="entry name" value="AAA+_ATPase"/>
</dbReference>
<dbReference type="CDD" id="cd03230">
    <property type="entry name" value="ABC_DR_subfamily_A"/>
    <property type="match status" value="1"/>
</dbReference>
<evidence type="ECO:0000256" key="2">
    <source>
        <dbReference type="ARBA" id="ARBA00022741"/>
    </source>
</evidence>
<dbReference type="Gene3D" id="3.40.50.300">
    <property type="entry name" value="P-loop containing nucleotide triphosphate hydrolases"/>
    <property type="match status" value="1"/>
</dbReference>
<keyword evidence="1" id="KW-0813">Transport</keyword>
<dbReference type="PANTHER" id="PTHR42939">
    <property type="entry name" value="ABC TRANSPORTER ATP-BINDING PROTEIN ALBC-RELATED"/>
    <property type="match status" value="1"/>
</dbReference>
<comment type="caution">
    <text evidence="5">The sequence shown here is derived from an EMBL/GenBank/DDBJ whole genome shotgun (WGS) entry which is preliminary data.</text>
</comment>
<protein>
    <submittedName>
        <fullName evidence="5">ABC transporter ATP-binding protein</fullName>
    </submittedName>
</protein>
<evidence type="ECO:0000256" key="1">
    <source>
        <dbReference type="ARBA" id="ARBA00022448"/>
    </source>
</evidence>
<proteinExistence type="predicted"/>
<feature type="domain" description="ABC transporter" evidence="4">
    <location>
        <begin position="5"/>
        <end position="238"/>
    </location>
</feature>
<sequence>MKNIIEVNNLTKKYPGFTLSQASFTVPEGCITGFVGANGAGKTTTLRAILGLLQPDSGEIRLFGKPCPLHPGTASDFQRNLLADRIGVVLGAGAFYENLTIRQMKQAIAPAYSSWQEDEFRKLSKRFGLEPSRKIKTLSSGTKMKLALALALSHNAELLIMDEPTGGLDPLVRDTFLTLLREFMEKGGRGVLFSTHITSDLDKCADNIIFIDHGKILLEEDKDALLDSWRLVKGDRASLTPEKETFLRCLRITDFGFTAVTDQPEKARQLFPEALFDRACVDDITIALCEGRPDSLENRCVLSQEITERRL</sequence>
<keyword evidence="7" id="KW-1185">Reference proteome</keyword>
<dbReference type="Proteomes" id="UP000261166">
    <property type="component" value="Unassembled WGS sequence"/>
</dbReference>
<evidence type="ECO:0000259" key="4">
    <source>
        <dbReference type="PROSITE" id="PS50893"/>
    </source>
</evidence>
<dbReference type="GO" id="GO:0005524">
    <property type="term" value="F:ATP binding"/>
    <property type="evidence" value="ECO:0007669"/>
    <property type="project" value="UniProtKB-KW"/>
</dbReference>
<dbReference type="RefSeq" id="WP_025490776.1">
    <property type="nucleotide sequence ID" value="NZ_CALBAU010000322.1"/>
</dbReference>
<evidence type="ECO:0000313" key="7">
    <source>
        <dbReference type="Proteomes" id="UP000260812"/>
    </source>
</evidence>
<dbReference type="SUPFAM" id="SSF52540">
    <property type="entry name" value="P-loop containing nucleoside triphosphate hydrolases"/>
    <property type="match status" value="1"/>
</dbReference>
<accession>A0A3E3HXZ1</accession>
<evidence type="ECO:0000313" key="5">
    <source>
        <dbReference type="EMBL" id="RGE56714.1"/>
    </source>
</evidence>
<evidence type="ECO:0000313" key="6">
    <source>
        <dbReference type="EMBL" id="RGE73596.1"/>
    </source>
</evidence>
<gene>
    <name evidence="6" type="ORF">DWY69_05330</name>
    <name evidence="5" type="ORF">DXC51_22375</name>
</gene>
<dbReference type="InterPro" id="IPR051782">
    <property type="entry name" value="ABC_Transporter_VariousFunc"/>
</dbReference>
<dbReference type="EMBL" id="QVLU01000003">
    <property type="protein sequence ID" value="RGE73596.1"/>
    <property type="molecule type" value="Genomic_DNA"/>
</dbReference>
<dbReference type="OrthoDB" id="9804819at2"/>